<evidence type="ECO:0000313" key="3">
    <source>
        <dbReference type="Proteomes" id="UP000663879"/>
    </source>
</evidence>
<comment type="caution">
    <text evidence="2">The sequence shown here is derived from an EMBL/GenBank/DDBJ whole genome shotgun (WGS) entry which is preliminary data.</text>
</comment>
<dbReference type="OrthoDB" id="2153609at2759"/>
<dbReference type="PROSITE" id="PS50097">
    <property type="entry name" value="BTB"/>
    <property type="match status" value="1"/>
</dbReference>
<dbReference type="CDD" id="cd18186">
    <property type="entry name" value="BTB_POZ_ZBTB_KLHL-like"/>
    <property type="match status" value="1"/>
</dbReference>
<name>A0A814LZT6_9BILA</name>
<reference evidence="2" key="1">
    <citation type="submission" date="2021-02" db="EMBL/GenBank/DDBJ databases">
        <authorList>
            <person name="Nowell W R."/>
        </authorList>
    </citation>
    <scope>NUCLEOTIDE SEQUENCE</scope>
    <source>
        <strain evidence="2">Ploen Becks lab</strain>
    </source>
</reference>
<dbReference type="PANTHER" id="PTHR24413">
    <property type="entry name" value="SPECKLE-TYPE POZ PROTEIN"/>
    <property type="match status" value="1"/>
</dbReference>
<gene>
    <name evidence="2" type="ORF">OXX778_LOCUS19822</name>
</gene>
<keyword evidence="3" id="KW-1185">Reference proteome</keyword>
<dbReference type="Pfam" id="PF00651">
    <property type="entry name" value="BTB"/>
    <property type="match status" value="1"/>
</dbReference>
<evidence type="ECO:0000259" key="1">
    <source>
        <dbReference type="PROSITE" id="PS50097"/>
    </source>
</evidence>
<accession>A0A814LZT6</accession>
<dbReference type="EMBL" id="CAJNOC010006223">
    <property type="protein sequence ID" value="CAF1073016.1"/>
    <property type="molecule type" value="Genomic_DNA"/>
</dbReference>
<dbReference type="SMART" id="SM00225">
    <property type="entry name" value="BTB"/>
    <property type="match status" value="1"/>
</dbReference>
<dbReference type="SUPFAM" id="SSF54695">
    <property type="entry name" value="POZ domain"/>
    <property type="match status" value="1"/>
</dbReference>
<dbReference type="Gene3D" id="3.30.710.10">
    <property type="entry name" value="Potassium Channel Kv1.1, Chain A"/>
    <property type="match status" value="1"/>
</dbReference>
<feature type="domain" description="BTB" evidence="1">
    <location>
        <begin position="182"/>
        <end position="250"/>
    </location>
</feature>
<dbReference type="InterPro" id="IPR000210">
    <property type="entry name" value="BTB/POZ_dom"/>
</dbReference>
<sequence>MSSSENNFKSQWVSRVLSFSSQYNAEGWAADRIIGQPTVFPNYGDITGAWAQANDFHANHFIELEFPDELYVDKLNIYETYHAGSILRIKLRNKKLSSWKTVWESGAGALNIEQCRIFSPEIDKVLFKTNQIRLELDCTAANTYCEIDAVEMIGRKCASEKVASEKTHSENLKSLLLSEEFSDVQFEVNGKNFKAHRNILTARSDYFKTLLCENLRTDRLTKPVHLSNITCDGFKALLIFFYSDEIDEKTTCETACELNRLSDWYDIPVLKEKSFQFCRNKLDIENVIGLYINALTIEPRLENIGEMCLKFISKNFTSILGRPEFKTLPHNLLVQCTQFYAQFQK</sequence>
<dbReference type="CDD" id="cd14733">
    <property type="entry name" value="BACK"/>
    <property type="match status" value="1"/>
</dbReference>
<organism evidence="2 3">
    <name type="scientific">Brachionus calyciflorus</name>
    <dbReference type="NCBI Taxonomy" id="104777"/>
    <lineage>
        <taxon>Eukaryota</taxon>
        <taxon>Metazoa</taxon>
        <taxon>Spiralia</taxon>
        <taxon>Gnathifera</taxon>
        <taxon>Rotifera</taxon>
        <taxon>Eurotatoria</taxon>
        <taxon>Monogononta</taxon>
        <taxon>Pseudotrocha</taxon>
        <taxon>Ploima</taxon>
        <taxon>Brachionidae</taxon>
        <taxon>Brachionus</taxon>
    </lineage>
</organism>
<dbReference type="Proteomes" id="UP000663879">
    <property type="component" value="Unassembled WGS sequence"/>
</dbReference>
<evidence type="ECO:0000313" key="2">
    <source>
        <dbReference type="EMBL" id="CAF1073016.1"/>
    </source>
</evidence>
<dbReference type="Pfam" id="PF25900">
    <property type="entry name" value="PAPPA"/>
    <property type="match status" value="1"/>
</dbReference>
<dbReference type="InterPro" id="IPR011333">
    <property type="entry name" value="SKP1/BTB/POZ_sf"/>
</dbReference>
<dbReference type="InterPro" id="IPR058897">
    <property type="entry name" value="PAPPA_SD_C"/>
</dbReference>
<dbReference type="AlphaFoldDB" id="A0A814LZT6"/>
<proteinExistence type="predicted"/>
<protein>
    <recommendedName>
        <fullName evidence="1">BTB domain-containing protein</fullName>
    </recommendedName>
</protein>